<keyword evidence="3" id="KW-1185">Reference proteome</keyword>
<accession>A0AAN6P909</accession>
<reference evidence="3" key="1">
    <citation type="journal article" date="2023" name="Mol. Phylogenet. Evol.">
        <title>Genome-scale phylogeny and comparative genomics of the fungal order Sordariales.</title>
        <authorList>
            <person name="Hensen N."/>
            <person name="Bonometti L."/>
            <person name="Westerberg I."/>
            <person name="Brannstrom I.O."/>
            <person name="Guillou S."/>
            <person name="Cros-Aarteil S."/>
            <person name="Calhoun S."/>
            <person name="Haridas S."/>
            <person name="Kuo A."/>
            <person name="Mondo S."/>
            <person name="Pangilinan J."/>
            <person name="Riley R."/>
            <person name="LaButti K."/>
            <person name="Andreopoulos B."/>
            <person name="Lipzen A."/>
            <person name="Chen C."/>
            <person name="Yan M."/>
            <person name="Daum C."/>
            <person name="Ng V."/>
            <person name="Clum A."/>
            <person name="Steindorff A."/>
            <person name="Ohm R.A."/>
            <person name="Martin F."/>
            <person name="Silar P."/>
            <person name="Natvig D.O."/>
            <person name="Lalanne C."/>
            <person name="Gautier V."/>
            <person name="Ament-Velasquez S.L."/>
            <person name="Kruys A."/>
            <person name="Hutchinson M.I."/>
            <person name="Powell A.J."/>
            <person name="Barry K."/>
            <person name="Miller A.N."/>
            <person name="Grigoriev I.V."/>
            <person name="Debuchy R."/>
            <person name="Gladieux P."/>
            <person name="Hiltunen Thoren M."/>
            <person name="Johannesson H."/>
        </authorList>
    </citation>
    <scope>NUCLEOTIDE SEQUENCE [LARGE SCALE GENOMIC DNA]</scope>
    <source>
        <strain evidence="3">CBS 284.82</strain>
    </source>
</reference>
<evidence type="ECO:0000256" key="1">
    <source>
        <dbReference type="SAM" id="MobiDB-lite"/>
    </source>
</evidence>
<organism evidence="2 3">
    <name type="scientific">Parachaetomium inaequale</name>
    <dbReference type="NCBI Taxonomy" id="2588326"/>
    <lineage>
        <taxon>Eukaryota</taxon>
        <taxon>Fungi</taxon>
        <taxon>Dikarya</taxon>
        <taxon>Ascomycota</taxon>
        <taxon>Pezizomycotina</taxon>
        <taxon>Sordariomycetes</taxon>
        <taxon>Sordariomycetidae</taxon>
        <taxon>Sordariales</taxon>
        <taxon>Chaetomiaceae</taxon>
        <taxon>Parachaetomium</taxon>
    </lineage>
</organism>
<feature type="region of interest" description="Disordered" evidence="1">
    <location>
        <begin position="37"/>
        <end position="58"/>
    </location>
</feature>
<feature type="non-terminal residue" evidence="2">
    <location>
        <position position="1"/>
    </location>
</feature>
<proteinExistence type="predicted"/>
<dbReference type="AlphaFoldDB" id="A0AAN6P909"/>
<dbReference type="EMBL" id="MU854500">
    <property type="protein sequence ID" value="KAK4033978.1"/>
    <property type="molecule type" value="Genomic_DNA"/>
</dbReference>
<feature type="region of interest" description="Disordered" evidence="1">
    <location>
        <begin position="78"/>
        <end position="104"/>
    </location>
</feature>
<gene>
    <name evidence="2" type="ORF">C8A01DRAFT_19143</name>
</gene>
<sequence>VRDYGALMPTMVYNCAYMPSICKNVEKYLGPFPVSGQEKVFHTDRDPNTGIRSRPAARRHAVCPSSWNNNGRCPEQDQPAWTGYTTQEGRLHKVGPMPGLLSRM</sequence>
<evidence type="ECO:0000313" key="3">
    <source>
        <dbReference type="Proteomes" id="UP001303115"/>
    </source>
</evidence>
<protein>
    <submittedName>
        <fullName evidence="2">Uncharacterized protein</fullName>
    </submittedName>
</protein>
<comment type="caution">
    <text evidence="2">The sequence shown here is derived from an EMBL/GenBank/DDBJ whole genome shotgun (WGS) entry which is preliminary data.</text>
</comment>
<evidence type="ECO:0000313" key="2">
    <source>
        <dbReference type="EMBL" id="KAK4033978.1"/>
    </source>
</evidence>
<name>A0AAN6P909_9PEZI</name>
<dbReference type="Proteomes" id="UP001303115">
    <property type="component" value="Unassembled WGS sequence"/>
</dbReference>